<dbReference type="GO" id="GO:0070403">
    <property type="term" value="F:NAD+ binding"/>
    <property type="evidence" value="ECO:0007669"/>
    <property type="project" value="InterPro"/>
</dbReference>
<keyword evidence="5" id="KW-1185">Reference proteome</keyword>
<evidence type="ECO:0000256" key="3">
    <source>
        <dbReference type="ARBA" id="ARBA00023002"/>
    </source>
</evidence>
<dbReference type="RefSeq" id="WP_046453228.1">
    <property type="nucleotide sequence ID" value="NZ_CP011311.1"/>
</dbReference>
<dbReference type="InterPro" id="IPR013328">
    <property type="entry name" value="6PGD_dom2"/>
</dbReference>
<dbReference type="SUPFAM" id="SSF51735">
    <property type="entry name" value="NAD(P)-binding Rossmann-fold domains"/>
    <property type="match status" value="1"/>
</dbReference>
<dbReference type="Gene3D" id="1.10.1040.10">
    <property type="entry name" value="N-(1-d-carboxylethyl)-l-norvaline Dehydrogenase, domain 2"/>
    <property type="match status" value="1"/>
</dbReference>
<dbReference type="PIRSF" id="PIRSF000105">
    <property type="entry name" value="HCDH"/>
    <property type="match status" value="1"/>
</dbReference>
<dbReference type="GO" id="GO:0006631">
    <property type="term" value="P:fatty acid metabolic process"/>
    <property type="evidence" value="ECO:0007669"/>
    <property type="project" value="InterPro"/>
</dbReference>
<name>A0A0F6T9X0_9CORY</name>
<dbReference type="InterPro" id="IPR006108">
    <property type="entry name" value="3HC_DH_C"/>
</dbReference>
<evidence type="ECO:0000256" key="1">
    <source>
        <dbReference type="ARBA" id="ARBA00005086"/>
    </source>
</evidence>
<protein>
    <submittedName>
        <fullName evidence="4">3-hydroxyacyl-CoA dehydrogenase</fullName>
        <ecNumber evidence="4">1.1.1.157</ecNumber>
    </submittedName>
</protein>
<dbReference type="SUPFAM" id="SSF48179">
    <property type="entry name" value="6-phosphogluconate dehydrogenase C-terminal domain-like"/>
    <property type="match status" value="1"/>
</dbReference>
<comment type="pathway">
    <text evidence="1">Lipid metabolism; butanoate metabolism.</text>
</comment>
<dbReference type="Gene3D" id="3.40.50.720">
    <property type="entry name" value="NAD(P)-binding Rossmann-like Domain"/>
    <property type="match status" value="1"/>
</dbReference>
<accession>A0A0F6T9X0</accession>
<reference evidence="4 5" key="1">
    <citation type="journal article" date="2015" name="Genome Announc.">
        <title>Complete Genome Sequence of Corynebacterium camporealensis DSM 44610, Isolated from the Milk of a Manchega Sheep with Subclinical Mastitis.</title>
        <authorList>
            <person name="Ruckert C."/>
            <person name="Albersmeier A."/>
            <person name="Winkler A."/>
            <person name="Tauch A."/>
        </authorList>
    </citation>
    <scope>NUCLEOTIDE SEQUENCE [LARGE SCALE GENOMIC DNA]</scope>
    <source>
        <strain evidence="4 5">DSM 44610</strain>
    </source>
</reference>
<dbReference type="Proteomes" id="UP000033566">
    <property type="component" value="Chromosome"/>
</dbReference>
<dbReference type="EMBL" id="CP011311">
    <property type="protein sequence ID" value="AKE38531.1"/>
    <property type="molecule type" value="Genomic_DNA"/>
</dbReference>
<evidence type="ECO:0000313" key="4">
    <source>
        <dbReference type="EMBL" id="AKE38531.1"/>
    </source>
</evidence>
<evidence type="ECO:0000256" key="2">
    <source>
        <dbReference type="ARBA" id="ARBA00009463"/>
    </source>
</evidence>
<gene>
    <name evidence="4" type="ORF">UL81_02750</name>
</gene>
<dbReference type="Pfam" id="PF00725">
    <property type="entry name" value="3HCDH"/>
    <property type="match status" value="1"/>
</dbReference>
<dbReference type="EC" id="1.1.1.157" evidence="4"/>
<comment type="similarity">
    <text evidence="2">Belongs to the 3-hydroxyacyl-CoA dehydrogenase family.</text>
</comment>
<dbReference type="PANTHER" id="PTHR48075:SF5">
    <property type="entry name" value="3-HYDROXYBUTYRYL-COA DEHYDROGENASE"/>
    <property type="match status" value="1"/>
</dbReference>
<dbReference type="Pfam" id="PF02737">
    <property type="entry name" value="3HCDH_N"/>
    <property type="match status" value="1"/>
</dbReference>
<dbReference type="PANTHER" id="PTHR48075">
    <property type="entry name" value="3-HYDROXYACYL-COA DEHYDROGENASE FAMILY PROTEIN"/>
    <property type="match status" value="1"/>
</dbReference>
<dbReference type="OrthoDB" id="9771883at2"/>
<dbReference type="HOGENOM" id="CLU_009834_2_0_11"/>
<dbReference type="GO" id="GO:0008691">
    <property type="term" value="F:3-hydroxybutyryl-CoA dehydrogenase activity"/>
    <property type="evidence" value="ECO:0007669"/>
    <property type="project" value="UniProtKB-EC"/>
</dbReference>
<dbReference type="InterPro" id="IPR022694">
    <property type="entry name" value="3-OHacyl-CoA_DH"/>
</dbReference>
<dbReference type="InterPro" id="IPR008927">
    <property type="entry name" value="6-PGluconate_DH-like_C_sf"/>
</dbReference>
<organism evidence="4 5">
    <name type="scientific">Corynebacterium camporealensis</name>
    <dbReference type="NCBI Taxonomy" id="161896"/>
    <lineage>
        <taxon>Bacteria</taxon>
        <taxon>Bacillati</taxon>
        <taxon>Actinomycetota</taxon>
        <taxon>Actinomycetes</taxon>
        <taxon>Mycobacteriales</taxon>
        <taxon>Corynebacteriaceae</taxon>
        <taxon>Corynebacterium</taxon>
    </lineage>
</organism>
<proteinExistence type="inferred from homology"/>
<dbReference type="AlphaFoldDB" id="A0A0F6T9X0"/>
<dbReference type="KEGG" id="ccj:UL81_02750"/>
<sequence>MQKLTNVTVCGAGEMGGQIAMAAALNGYTVALYDINVDQLSATSSRLESLTNRFVEKGRYEEQVVKEAFSNLTFYNDLSEACAQADLVIEAIVEDLGAKRELFRQVSSLVDAGTVLATNSSSIVSSKLADSVSNPSRLLNVHFFNPALIMPLVEVVQGPHTDTEHVETAIEFARSLGKTPVLIEKEIFGFIANRVLSAIFDEAIYLKEQGVASVEAIDTAVKQGLNHPMGPFELLDLTGIDVNYKIKKLEAEDTGDAKDGPSRTLSELYEAGHLGKKSGRGFYEYKKGGK</sequence>
<keyword evidence="3 4" id="KW-0560">Oxidoreductase</keyword>
<dbReference type="PATRIC" id="fig|161896.4.peg.541"/>
<dbReference type="InterPro" id="IPR006176">
    <property type="entry name" value="3-OHacyl-CoA_DH_NAD-bd"/>
</dbReference>
<dbReference type="STRING" id="161896.UL81_02750"/>
<dbReference type="InterPro" id="IPR036291">
    <property type="entry name" value="NAD(P)-bd_dom_sf"/>
</dbReference>
<evidence type="ECO:0000313" key="5">
    <source>
        <dbReference type="Proteomes" id="UP000033566"/>
    </source>
</evidence>